<reference evidence="1" key="1">
    <citation type="submission" date="2021-05" db="EMBL/GenBank/DDBJ databases">
        <authorList>
            <person name="Scholz U."/>
            <person name="Mascher M."/>
            <person name="Fiebig A."/>
        </authorList>
    </citation>
    <scope>NUCLEOTIDE SEQUENCE [LARGE SCALE GENOMIC DNA]</scope>
</reference>
<protein>
    <submittedName>
        <fullName evidence="1">Uncharacterized protein</fullName>
    </submittedName>
</protein>
<name>A0ACD5TSL0_AVESA</name>
<proteinExistence type="predicted"/>
<keyword evidence="2" id="KW-1185">Reference proteome</keyword>
<accession>A0ACD5TSL0</accession>
<evidence type="ECO:0000313" key="1">
    <source>
        <dbReference type="EnsemblPlants" id="AVESA.00010b.r2.1CG0119440.1.CDS"/>
    </source>
</evidence>
<sequence>MEFLDCRGCSQPLSPPVFQCSLGHPHFLCSSCSGKLPESKCKTCSGVEFRRCPAIEDAVNNILLPCKHGCGDNITYYGEEAHGKVCKKGPCFCPERGCGFTGPTAAALLDHFTTHHNWPATTFIYGARFDLPAGPGIRVLRADDGHLFLLNVASLDCAGDLRVSLVSVQANTERPVFTCSFAYQWRSHQCSQNVWLDNITNSSLSDGLPKDKCCSYCLLPSVQGEAAPLLKGIFIMKKVDDEDGMEWEDDDDDSSFEDDEADDHSD</sequence>
<reference evidence="1" key="2">
    <citation type="submission" date="2025-09" db="UniProtKB">
        <authorList>
            <consortium name="EnsemblPlants"/>
        </authorList>
    </citation>
    <scope>IDENTIFICATION</scope>
</reference>
<dbReference type="Proteomes" id="UP001732700">
    <property type="component" value="Chromosome 1C"/>
</dbReference>
<evidence type="ECO:0000313" key="2">
    <source>
        <dbReference type="Proteomes" id="UP001732700"/>
    </source>
</evidence>
<dbReference type="EnsemblPlants" id="AVESA.00010b.r2.1CG0119440.1">
    <property type="protein sequence ID" value="AVESA.00010b.r2.1CG0119440.1.CDS"/>
    <property type="gene ID" value="AVESA.00010b.r2.1CG0119440"/>
</dbReference>
<organism evidence="1 2">
    <name type="scientific">Avena sativa</name>
    <name type="common">Oat</name>
    <dbReference type="NCBI Taxonomy" id="4498"/>
    <lineage>
        <taxon>Eukaryota</taxon>
        <taxon>Viridiplantae</taxon>
        <taxon>Streptophyta</taxon>
        <taxon>Embryophyta</taxon>
        <taxon>Tracheophyta</taxon>
        <taxon>Spermatophyta</taxon>
        <taxon>Magnoliopsida</taxon>
        <taxon>Liliopsida</taxon>
        <taxon>Poales</taxon>
        <taxon>Poaceae</taxon>
        <taxon>BOP clade</taxon>
        <taxon>Pooideae</taxon>
        <taxon>Poodae</taxon>
        <taxon>Poeae</taxon>
        <taxon>Poeae Chloroplast Group 1 (Aveneae type)</taxon>
        <taxon>Aveninae</taxon>
        <taxon>Avena</taxon>
    </lineage>
</organism>